<protein>
    <recommendedName>
        <fullName evidence="1">non-specific serine/threonine protein kinase</fullName>
        <ecNumber evidence="1">2.7.11.1</ecNumber>
    </recommendedName>
</protein>
<evidence type="ECO:0000259" key="10">
    <source>
        <dbReference type="Pfam" id="PF22956"/>
    </source>
</evidence>
<accession>A0A7D9EGS7</accession>
<dbReference type="GO" id="GO:0016236">
    <property type="term" value="P:macroautophagy"/>
    <property type="evidence" value="ECO:0007669"/>
    <property type="project" value="InterPro"/>
</dbReference>
<evidence type="ECO:0000256" key="6">
    <source>
        <dbReference type="ARBA" id="ARBA00022741"/>
    </source>
</evidence>
<sequence>IDGSLVLIISLVTSSVRNCVYCDSKLKCLDLLLLLAQNSNDEMILERVVPYILYLIGDSVPRVRARALWTLTQTLQLVQMLPPNEGNIFPEYILPALANFPDDQEVIVRIAYAENIAPIAETALKFLEMAQLRYNNMDTEDGGTQQTLRYQGSYDVELQELHEVIQSKVVNLLSDSENIVKQTLLEKGITRLCVFFGRQKANDVLLSHMITFLNDKHDWHLRAAFFDSIVGVASYVGWQSLAMLKPLLQQGLTDTEEFVVCKALNALTCLTELGLLQKSTLYDFTADIVVFLCHPNMWIRYGAVGFVTAVARSLSVVDIHCKLLPLLRPFVKEKIVQADQDVLLISVLREPVSRSVFDFVVRSQHITAFFASLHDRQAIRYRNEQGQKIEYPRLEDGSLSHMFRKLILQGMNDGQEDMLIHLQTVIMKIHRSKTISSEKSEHSEDPAGPGVVELKKFGNSIVRRHADLVVKTEQKADNTSSQTKNVKKTKREYYSPLNAEWNQIFGNTNQASNSQTLTQQGDVVTAKKPLGRSVSLPQSSKPKMRTNSTQSNDDAPSNPVPRPPSRTPPIQAKNKSQQSAQISQPEALRPGPDYKRNLRDLVKHKREQHAEDVKTRDLIEKVLNTHKKGQTRRPKGTLLIHLHEHRAAVNKLHVCPNTSLFASASNDGTVKLWDTQRVEKQGMVVKSCFTFQLQQGETATRGKVKGLAFLQGEHSLACATDKGDIYIINPDVLPGTSSTQLPQYKALVKLNTKLDTAQGGDLVDMHQFNTASHSVLAYATVRGLIYGWDIRTPNTIWKLQNDPALGLITSFVVDPSQYWLTAGTCNGELVCWDMRFQLPVARLTHPRGARVRRLSAAPLSQCKPSWVTCSVDGNNEVSVWNLETGACEKSLWASHAPPLSQTQVSPHAVYGIYTSPPDAGQFILTAGSDRRIRLWDLQFPEDSCIVAGSSSDNLNDVVLKYNSRLIDGTEVFREVYCKSNQVMTQDDVPKRGPDKPPTGHHDCITDLAFVTNPQHFLISAARDGVIKIWK</sequence>
<dbReference type="Pfam" id="PF22956">
    <property type="entry name" value="VPS15-like_hel"/>
    <property type="match status" value="1"/>
</dbReference>
<evidence type="ECO:0000256" key="4">
    <source>
        <dbReference type="ARBA" id="ARBA00022679"/>
    </source>
</evidence>
<dbReference type="Gene3D" id="2.130.10.10">
    <property type="entry name" value="YVTN repeat-like/Quinoprotein amine dehydrogenase"/>
    <property type="match status" value="2"/>
</dbReference>
<dbReference type="GO" id="GO:0034272">
    <property type="term" value="C:phosphatidylinositol 3-kinase complex, class III, type II"/>
    <property type="evidence" value="ECO:0007669"/>
    <property type="project" value="TreeGrafter"/>
</dbReference>
<evidence type="ECO:0000313" key="11">
    <source>
        <dbReference type="EMBL" id="CAB4008675.1"/>
    </source>
</evidence>
<dbReference type="PROSITE" id="PS00678">
    <property type="entry name" value="WD_REPEATS_1"/>
    <property type="match status" value="1"/>
</dbReference>
<evidence type="ECO:0000256" key="2">
    <source>
        <dbReference type="ARBA" id="ARBA00022527"/>
    </source>
</evidence>
<dbReference type="GO" id="GO:0005770">
    <property type="term" value="C:late endosome"/>
    <property type="evidence" value="ECO:0007669"/>
    <property type="project" value="TreeGrafter"/>
</dbReference>
<keyword evidence="6" id="KW-0547">Nucleotide-binding</keyword>
<evidence type="ECO:0000256" key="9">
    <source>
        <dbReference type="SAM" id="MobiDB-lite"/>
    </source>
</evidence>
<dbReference type="InterPro" id="IPR055231">
    <property type="entry name" value="2AA_helical"/>
</dbReference>
<keyword evidence="5" id="KW-0677">Repeat</keyword>
<dbReference type="GO" id="GO:0034271">
    <property type="term" value="C:phosphatidylinositol 3-kinase complex, class III, type I"/>
    <property type="evidence" value="ECO:0007669"/>
    <property type="project" value="TreeGrafter"/>
</dbReference>
<dbReference type="InterPro" id="IPR015943">
    <property type="entry name" value="WD40/YVTN_repeat-like_dom_sf"/>
</dbReference>
<keyword evidence="7" id="KW-0418">Kinase</keyword>
<dbReference type="Pfam" id="PF00400">
    <property type="entry name" value="WD40"/>
    <property type="match status" value="3"/>
</dbReference>
<dbReference type="SUPFAM" id="SSF50978">
    <property type="entry name" value="WD40 repeat-like"/>
    <property type="match status" value="1"/>
</dbReference>
<dbReference type="OrthoDB" id="242910at2759"/>
<feature type="region of interest" description="Disordered" evidence="9">
    <location>
        <begin position="523"/>
        <end position="594"/>
    </location>
</feature>
<feature type="non-terminal residue" evidence="11">
    <location>
        <position position="1"/>
    </location>
</feature>
<comment type="caution">
    <text evidence="11">The sequence shown here is derived from an EMBL/GenBank/DDBJ whole genome shotgun (WGS) entry which is preliminary data.</text>
</comment>
<keyword evidence="4" id="KW-0808">Transferase</keyword>
<keyword evidence="2" id="KW-0723">Serine/threonine-protein kinase</keyword>
<dbReference type="InterPro" id="IPR045162">
    <property type="entry name" value="Vps15-like"/>
</dbReference>
<evidence type="ECO:0000256" key="7">
    <source>
        <dbReference type="ARBA" id="ARBA00022777"/>
    </source>
</evidence>
<dbReference type="GO" id="GO:0004674">
    <property type="term" value="F:protein serine/threonine kinase activity"/>
    <property type="evidence" value="ECO:0007669"/>
    <property type="project" value="UniProtKB-KW"/>
</dbReference>
<dbReference type="EMBL" id="CACRXK020006196">
    <property type="protein sequence ID" value="CAB4008675.1"/>
    <property type="molecule type" value="Genomic_DNA"/>
</dbReference>
<proteinExistence type="predicted"/>
<dbReference type="InterPro" id="IPR020472">
    <property type="entry name" value="WD40_PAC1"/>
</dbReference>
<evidence type="ECO:0000256" key="5">
    <source>
        <dbReference type="ARBA" id="ARBA00022737"/>
    </source>
</evidence>
<evidence type="ECO:0000256" key="8">
    <source>
        <dbReference type="ARBA" id="ARBA00022840"/>
    </source>
</evidence>
<reference evidence="11" key="1">
    <citation type="submission" date="2020-04" db="EMBL/GenBank/DDBJ databases">
        <authorList>
            <person name="Alioto T."/>
            <person name="Alioto T."/>
            <person name="Gomez Garrido J."/>
        </authorList>
    </citation>
    <scope>NUCLEOTIDE SEQUENCE</scope>
    <source>
        <strain evidence="11">A484AB</strain>
    </source>
</reference>
<dbReference type="InterPro" id="IPR019775">
    <property type="entry name" value="WD40_repeat_CS"/>
</dbReference>
<dbReference type="Gene3D" id="1.25.10.10">
    <property type="entry name" value="Leucine-rich Repeat Variant"/>
    <property type="match status" value="1"/>
</dbReference>
<dbReference type="GO" id="GO:0045324">
    <property type="term" value="P:late endosome to vacuole transport"/>
    <property type="evidence" value="ECO:0007669"/>
    <property type="project" value="InterPro"/>
</dbReference>
<dbReference type="SUPFAM" id="SSF48371">
    <property type="entry name" value="ARM repeat"/>
    <property type="match status" value="1"/>
</dbReference>
<dbReference type="PROSITE" id="PS50294">
    <property type="entry name" value="WD_REPEATS_REGION"/>
    <property type="match status" value="2"/>
</dbReference>
<dbReference type="PANTHER" id="PTHR17583:SF0">
    <property type="entry name" value="PHOSPHOINOSITIDE 3-KINASE REGULATORY SUBUNIT 4"/>
    <property type="match status" value="1"/>
</dbReference>
<dbReference type="InterPro" id="IPR036322">
    <property type="entry name" value="WD40_repeat_dom_sf"/>
</dbReference>
<keyword evidence="3" id="KW-0853">WD repeat</keyword>
<feature type="domain" description="Phosphatase 2A Regulatory Subunit A helical" evidence="10">
    <location>
        <begin position="8"/>
        <end position="361"/>
    </location>
</feature>
<dbReference type="EC" id="2.7.11.1" evidence="1"/>
<name>A0A7D9EGS7_PARCT</name>
<dbReference type="GO" id="GO:0005524">
    <property type="term" value="F:ATP binding"/>
    <property type="evidence" value="ECO:0007669"/>
    <property type="project" value="UniProtKB-KW"/>
</dbReference>
<evidence type="ECO:0000313" key="12">
    <source>
        <dbReference type="Proteomes" id="UP001152795"/>
    </source>
</evidence>
<dbReference type="GO" id="GO:0071561">
    <property type="term" value="C:nucleus-vacuole junction"/>
    <property type="evidence" value="ECO:0007669"/>
    <property type="project" value="TreeGrafter"/>
</dbReference>
<dbReference type="PROSITE" id="PS50082">
    <property type="entry name" value="WD_REPEATS_2"/>
    <property type="match status" value="3"/>
</dbReference>
<dbReference type="FunFam" id="1.25.10.10:FF:000342">
    <property type="entry name" value="Serine/threonine-protein kinase VPS15"/>
    <property type="match status" value="1"/>
</dbReference>
<feature type="compositionally biased region" description="Polar residues" evidence="9">
    <location>
        <begin position="573"/>
        <end position="584"/>
    </location>
</feature>
<keyword evidence="8" id="KW-0067">ATP-binding</keyword>
<dbReference type="InterPro" id="IPR011989">
    <property type="entry name" value="ARM-like"/>
</dbReference>
<dbReference type="Proteomes" id="UP001152795">
    <property type="component" value="Unassembled WGS sequence"/>
</dbReference>
<gene>
    <name evidence="11" type="ORF">PACLA_8A052599</name>
</gene>
<dbReference type="PANTHER" id="PTHR17583">
    <property type="entry name" value="PHOSPHOINOSITIDE 3-KINASE REGULATORY SUBUNIT 4"/>
    <property type="match status" value="1"/>
</dbReference>
<dbReference type="GO" id="GO:0006623">
    <property type="term" value="P:protein targeting to vacuole"/>
    <property type="evidence" value="ECO:0007669"/>
    <property type="project" value="TreeGrafter"/>
</dbReference>
<dbReference type="PRINTS" id="PR00320">
    <property type="entry name" value="GPROTEINBRPT"/>
</dbReference>
<evidence type="ECO:0000256" key="1">
    <source>
        <dbReference type="ARBA" id="ARBA00012513"/>
    </source>
</evidence>
<organism evidence="11 12">
    <name type="scientific">Paramuricea clavata</name>
    <name type="common">Red gorgonian</name>
    <name type="synonym">Violescent sea-whip</name>
    <dbReference type="NCBI Taxonomy" id="317549"/>
    <lineage>
        <taxon>Eukaryota</taxon>
        <taxon>Metazoa</taxon>
        <taxon>Cnidaria</taxon>
        <taxon>Anthozoa</taxon>
        <taxon>Octocorallia</taxon>
        <taxon>Malacalcyonacea</taxon>
        <taxon>Plexauridae</taxon>
        <taxon>Paramuricea</taxon>
    </lineage>
</organism>
<keyword evidence="12" id="KW-1185">Reference proteome</keyword>
<evidence type="ECO:0000256" key="3">
    <source>
        <dbReference type="ARBA" id="ARBA00022574"/>
    </source>
</evidence>
<dbReference type="InterPro" id="IPR001680">
    <property type="entry name" value="WD40_rpt"/>
</dbReference>
<feature type="compositionally biased region" description="Pro residues" evidence="9">
    <location>
        <begin position="558"/>
        <end position="567"/>
    </location>
</feature>
<feature type="compositionally biased region" description="Polar residues" evidence="9">
    <location>
        <begin position="535"/>
        <end position="555"/>
    </location>
</feature>
<dbReference type="SMART" id="SM00320">
    <property type="entry name" value="WD40"/>
    <property type="match status" value="6"/>
</dbReference>
<dbReference type="AlphaFoldDB" id="A0A7D9EGS7"/>
<dbReference type="InterPro" id="IPR016024">
    <property type="entry name" value="ARM-type_fold"/>
</dbReference>